<protein>
    <submittedName>
        <fullName evidence="1">Uncharacterized protein</fullName>
    </submittedName>
</protein>
<gene>
    <name evidence="1" type="ORF">Tco_0842824</name>
</gene>
<reference evidence="1" key="1">
    <citation type="journal article" date="2022" name="Int. J. Mol. Sci.">
        <title>Draft Genome of Tanacetum Coccineum: Genomic Comparison of Closely Related Tanacetum-Family Plants.</title>
        <authorList>
            <person name="Yamashiro T."/>
            <person name="Shiraishi A."/>
            <person name="Nakayama K."/>
            <person name="Satake H."/>
        </authorList>
    </citation>
    <scope>NUCLEOTIDE SEQUENCE</scope>
</reference>
<dbReference type="Proteomes" id="UP001151760">
    <property type="component" value="Unassembled WGS sequence"/>
</dbReference>
<sequence length="108" mass="11998">MRARVLHRIAYGNDPTRGGLWEVRRVEERVSGVGVLSVGGQSRLQRRGMDLSEPIGKSREYIGGEESVERSGQSHGLLNTRSLDALFYSKMCGQDSEGILYTSDTRVL</sequence>
<accession>A0ABQ5B338</accession>
<reference evidence="1" key="2">
    <citation type="submission" date="2022-01" db="EMBL/GenBank/DDBJ databases">
        <authorList>
            <person name="Yamashiro T."/>
            <person name="Shiraishi A."/>
            <person name="Satake H."/>
            <person name="Nakayama K."/>
        </authorList>
    </citation>
    <scope>NUCLEOTIDE SEQUENCE</scope>
</reference>
<name>A0ABQ5B338_9ASTR</name>
<keyword evidence="2" id="KW-1185">Reference proteome</keyword>
<organism evidence="1 2">
    <name type="scientific">Tanacetum coccineum</name>
    <dbReference type="NCBI Taxonomy" id="301880"/>
    <lineage>
        <taxon>Eukaryota</taxon>
        <taxon>Viridiplantae</taxon>
        <taxon>Streptophyta</taxon>
        <taxon>Embryophyta</taxon>
        <taxon>Tracheophyta</taxon>
        <taxon>Spermatophyta</taxon>
        <taxon>Magnoliopsida</taxon>
        <taxon>eudicotyledons</taxon>
        <taxon>Gunneridae</taxon>
        <taxon>Pentapetalae</taxon>
        <taxon>asterids</taxon>
        <taxon>campanulids</taxon>
        <taxon>Asterales</taxon>
        <taxon>Asteraceae</taxon>
        <taxon>Asteroideae</taxon>
        <taxon>Anthemideae</taxon>
        <taxon>Anthemidinae</taxon>
        <taxon>Tanacetum</taxon>
    </lineage>
</organism>
<comment type="caution">
    <text evidence="1">The sequence shown here is derived from an EMBL/GenBank/DDBJ whole genome shotgun (WGS) entry which is preliminary data.</text>
</comment>
<proteinExistence type="predicted"/>
<dbReference type="EMBL" id="BQNB010012824">
    <property type="protein sequence ID" value="GJT08362.1"/>
    <property type="molecule type" value="Genomic_DNA"/>
</dbReference>
<evidence type="ECO:0000313" key="1">
    <source>
        <dbReference type="EMBL" id="GJT08362.1"/>
    </source>
</evidence>
<evidence type="ECO:0000313" key="2">
    <source>
        <dbReference type="Proteomes" id="UP001151760"/>
    </source>
</evidence>